<dbReference type="EMBL" id="FNQM01000006">
    <property type="protein sequence ID" value="SEA56258.1"/>
    <property type="molecule type" value="Genomic_DNA"/>
</dbReference>
<dbReference type="Proteomes" id="UP000198703">
    <property type="component" value="Unassembled WGS sequence"/>
</dbReference>
<keyword evidence="4" id="KW-1185">Reference proteome</keyword>
<organism evidence="3 4">
    <name type="scientific">Rubrimonas cliftonensis</name>
    <dbReference type="NCBI Taxonomy" id="89524"/>
    <lineage>
        <taxon>Bacteria</taxon>
        <taxon>Pseudomonadati</taxon>
        <taxon>Pseudomonadota</taxon>
        <taxon>Alphaproteobacteria</taxon>
        <taxon>Rhodobacterales</taxon>
        <taxon>Paracoccaceae</taxon>
        <taxon>Rubrimonas</taxon>
    </lineage>
</organism>
<evidence type="ECO:0000313" key="4">
    <source>
        <dbReference type="Proteomes" id="UP000198703"/>
    </source>
</evidence>
<gene>
    <name evidence="3" type="ORF">SAMN05444370_106243</name>
</gene>
<protein>
    <submittedName>
        <fullName evidence="3">Rod binding protein</fullName>
    </submittedName>
</protein>
<dbReference type="Pfam" id="PF10135">
    <property type="entry name" value="Rod-binding"/>
    <property type="match status" value="1"/>
</dbReference>
<evidence type="ECO:0000313" key="3">
    <source>
        <dbReference type="EMBL" id="SEA56258.1"/>
    </source>
</evidence>
<evidence type="ECO:0000259" key="2">
    <source>
        <dbReference type="Pfam" id="PF10135"/>
    </source>
</evidence>
<feature type="compositionally biased region" description="Basic and acidic residues" evidence="1">
    <location>
        <begin position="15"/>
        <end position="26"/>
    </location>
</feature>
<dbReference type="OrthoDB" id="7690273at2"/>
<feature type="region of interest" description="Disordered" evidence="1">
    <location>
        <begin position="1"/>
        <end position="26"/>
    </location>
</feature>
<name>A0A1H4C7C5_9RHOB</name>
<proteinExistence type="predicted"/>
<reference evidence="3 4" key="1">
    <citation type="submission" date="2016-10" db="EMBL/GenBank/DDBJ databases">
        <authorList>
            <person name="de Groot N.N."/>
        </authorList>
    </citation>
    <scope>NUCLEOTIDE SEQUENCE [LARGE SCALE GENOMIC DNA]</scope>
    <source>
        <strain evidence="3 4">DSM 15345</strain>
    </source>
</reference>
<accession>A0A1H4C7C5</accession>
<dbReference type="InterPro" id="IPR019301">
    <property type="entry name" value="Flagellar_prot_FlgJ_N"/>
</dbReference>
<evidence type="ECO:0000256" key="1">
    <source>
        <dbReference type="SAM" id="MobiDB-lite"/>
    </source>
</evidence>
<feature type="domain" description="Flagellar protein FlgJ N-terminal" evidence="2">
    <location>
        <begin position="52"/>
        <end position="91"/>
    </location>
</feature>
<sequence>MNPLSPIATPQPARPADDATDAARRAAMREAAVEFEAVFIAQMLEHSGVGRAPEGFGGGAGEDAFRSHLLGEQGRIMARSGGLGLAQEVYEALLKREGLSSEKAR</sequence>
<dbReference type="STRING" id="89524.SAMN05444370_106243"/>
<dbReference type="RefSeq" id="WP_093253874.1">
    <property type="nucleotide sequence ID" value="NZ_FNQM01000006.1"/>
</dbReference>
<dbReference type="AlphaFoldDB" id="A0A1H4C7C5"/>